<feature type="region of interest" description="Disordered" evidence="2">
    <location>
        <begin position="1"/>
        <end position="80"/>
    </location>
</feature>
<proteinExistence type="inferred from homology"/>
<dbReference type="InterPro" id="IPR057332">
    <property type="entry name" value="SBNO_a/b_dom"/>
</dbReference>
<dbReference type="GO" id="GO:0031490">
    <property type="term" value="F:chromatin DNA binding"/>
    <property type="evidence" value="ECO:0007669"/>
    <property type="project" value="TreeGrafter"/>
</dbReference>
<dbReference type="OrthoDB" id="421838at2759"/>
<evidence type="ECO:0000313" key="5">
    <source>
        <dbReference type="Proteomes" id="UP000604046"/>
    </source>
</evidence>
<dbReference type="AlphaFoldDB" id="A0A812KJF9"/>
<evidence type="ECO:0000256" key="2">
    <source>
        <dbReference type="SAM" id="MobiDB-lite"/>
    </source>
</evidence>
<comment type="similarity">
    <text evidence="1">Belongs to the SBNO family.</text>
</comment>
<reference evidence="4" key="1">
    <citation type="submission" date="2021-02" db="EMBL/GenBank/DDBJ databases">
        <authorList>
            <person name="Dougan E. K."/>
            <person name="Rhodes N."/>
            <person name="Thang M."/>
            <person name="Chan C."/>
        </authorList>
    </citation>
    <scope>NUCLEOTIDE SEQUENCE</scope>
</reference>
<dbReference type="GO" id="GO:0005634">
    <property type="term" value="C:nucleus"/>
    <property type="evidence" value="ECO:0007669"/>
    <property type="project" value="TreeGrafter"/>
</dbReference>
<dbReference type="GO" id="GO:0006355">
    <property type="term" value="P:regulation of DNA-templated transcription"/>
    <property type="evidence" value="ECO:0007669"/>
    <property type="project" value="InterPro"/>
</dbReference>
<dbReference type="InterPro" id="IPR014001">
    <property type="entry name" value="Helicase_ATP-bd"/>
</dbReference>
<feature type="compositionally biased region" description="Basic and acidic residues" evidence="2">
    <location>
        <begin position="1141"/>
        <end position="1173"/>
    </location>
</feature>
<feature type="region of interest" description="Disordered" evidence="2">
    <location>
        <begin position="1141"/>
        <end position="1212"/>
    </location>
</feature>
<dbReference type="PANTHER" id="PTHR12706">
    <property type="entry name" value="STRAWBERRY NOTCH-RELATED"/>
    <property type="match status" value="1"/>
</dbReference>
<evidence type="ECO:0000259" key="3">
    <source>
        <dbReference type="PROSITE" id="PS51192"/>
    </source>
</evidence>
<dbReference type="InterPro" id="IPR026937">
    <property type="entry name" value="SBNO_Helicase_C_dom"/>
</dbReference>
<feature type="domain" description="Helicase ATP-binding" evidence="3">
    <location>
        <begin position="222"/>
        <end position="399"/>
    </location>
</feature>
<dbReference type="Pfam" id="PF13872">
    <property type="entry name" value="AAA_34"/>
    <property type="match status" value="1"/>
</dbReference>
<protein>
    <submittedName>
        <fullName evidence="4">Let-765 protein</fullName>
    </submittedName>
</protein>
<dbReference type="Proteomes" id="UP000604046">
    <property type="component" value="Unassembled WGS sequence"/>
</dbReference>
<keyword evidence="5" id="KW-1185">Reference proteome</keyword>
<organism evidence="4 5">
    <name type="scientific">Symbiodinium natans</name>
    <dbReference type="NCBI Taxonomy" id="878477"/>
    <lineage>
        <taxon>Eukaryota</taxon>
        <taxon>Sar</taxon>
        <taxon>Alveolata</taxon>
        <taxon>Dinophyceae</taxon>
        <taxon>Suessiales</taxon>
        <taxon>Symbiodiniaceae</taxon>
        <taxon>Symbiodinium</taxon>
    </lineage>
</organism>
<name>A0A812KJF9_9DINO</name>
<dbReference type="PROSITE" id="PS51192">
    <property type="entry name" value="HELICASE_ATP_BIND_1"/>
    <property type="match status" value="1"/>
</dbReference>
<accession>A0A812KJF9</accession>
<dbReference type="InterPro" id="IPR026741">
    <property type="entry name" value="SNO"/>
</dbReference>
<dbReference type="Pfam" id="PF25373">
    <property type="entry name" value="SBNO"/>
    <property type="match status" value="1"/>
</dbReference>
<comment type="caution">
    <text evidence="4">The sequence shown here is derived from an EMBL/GenBank/DDBJ whole genome shotgun (WGS) entry which is preliminary data.</text>
</comment>
<dbReference type="GO" id="GO:0042393">
    <property type="term" value="F:histone binding"/>
    <property type="evidence" value="ECO:0007669"/>
    <property type="project" value="TreeGrafter"/>
</dbReference>
<dbReference type="PANTHER" id="PTHR12706:SF30">
    <property type="entry name" value="PROTEIN STRAWBERRY NOTCH-RELATED"/>
    <property type="match status" value="1"/>
</dbReference>
<gene>
    <name evidence="4" type="primary">let-765</name>
    <name evidence="4" type="ORF">SNAT2548_LOCUS8649</name>
</gene>
<dbReference type="InterPro" id="IPR027417">
    <property type="entry name" value="P-loop_NTPase"/>
</dbReference>
<sequence>MFRQLSRTKSVEIDLLSSQEEVNDPNDRAVLTPRKPVRKHASSPAKIWSFPRRSLGRQAGNARSDSSFLSPGSKASAPPPGSEVWVFPACPGGRQTSAVEPFEGPECELLEKRDDVQEEEEDDDHPNKARLVLFRRSSMLADGVGIDHPDPLCEPQAIRDTKPEPFSMKDEIRIPLSLVEAGMISSPQLEAWSALVCVHRCAPLPVLSDQAVALASRRFLLSLPSGARCGFLLGDGTGCGKGRCIGALILDQWNAGNRRHVWLSATADLYQDALRDMQDLRSGIPVCNLARVRARGKLDAPHTADPELAKLGKNKDGVLFLTYALLVSPGGSSKNKSHLSRFQQLLAWLCHRQAKGGGLIVLDEAHKAKNLDAGTRCAELVEELQEKCANCPVLYSTATGATEVSHMQYMVRLGLWGEPGTGEQNVQKPPFPNFASFRKVVERGGVTAMELVAVQLRLLGSISCRSLSYSGTKFELCTAALSTAEIEQYDAAVELWCDLRQHMELLVDMDMFSSEKTRRILESQFWAAQQRFFKGLLVSAKVSKAVEIAHEAREAGEAVVLSLWTTNEAAINRHQGTGCSVDSFASGPELTFEQFTTHLPTTKGGQDMPWATEAVAGMLQRLRQLKLPPNPLDELICRLGGPSRVAEMSGRSQRSCKDPASGEVKRQLRQARAVRRPRNQGVAGVESVNVAEQRAFQTGAKHFAIITEAASAGISLHCDRRELKEGAPPPRARRMICLELPWAADKAVQQLGRVHRSNQLHPPKFTCIVTDLAGEARFVSAVAKRLAQLGAMTKGDRRAGFGARGDAFGFGRLDLMSSKYGAAGLSKVMADLRDGKPSIAVNLISWPQGWDEFVEHARKALEVQKLPVYGKDQDPAGLKKFLNRALGMRCRTQEGFFELLSAHVAKLEEADRRDGLLDTGVVSLNHAGRWGRLQKVSELKAEVLEGGLQLRHLRLERGMSFEMASRLLRQAPPDEDRAQGFYLRPLETAASEALLVLRRRVVRDSADGATCYTLIYPHDSPKNQMDGHVCTLKRLRSSALLAVTAEEAREPWERQHEESAQQCIHRQRKHHCGNSECRAGLRNLVETMLTGQILVHWDFLCSLLGEKGTSLVRCELTSGAVLIGLMIPRNSLARVRQTVLERAKEPERPPEPRHHDKLEPKAPKISVDLRDCDSDSTSDDLAMREVISIPGHQSEPEPDESGRPAKRLRPMVVASDDELEADLVLLPKA</sequence>
<dbReference type="SUPFAM" id="SSF52540">
    <property type="entry name" value="P-loop containing nucleoside triphosphate hydrolases"/>
    <property type="match status" value="2"/>
</dbReference>
<dbReference type="Pfam" id="PF13871">
    <property type="entry name" value="Helicase_C_4"/>
    <property type="match status" value="1"/>
</dbReference>
<dbReference type="EMBL" id="CAJNDS010000646">
    <property type="protein sequence ID" value="CAE7225106.1"/>
    <property type="molecule type" value="Genomic_DNA"/>
</dbReference>
<dbReference type="Gene3D" id="3.40.50.300">
    <property type="entry name" value="P-loop containing nucleotide triphosphate hydrolases"/>
    <property type="match status" value="2"/>
</dbReference>
<evidence type="ECO:0000313" key="4">
    <source>
        <dbReference type="EMBL" id="CAE7225106.1"/>
    </source>
</evidence>
<evidence type="ECO:0000256" key="1">
    <source>
        <dbReference type="ARBA" id="ARBA00006992"/>
    </source>
</evidence>
<dbReference type="InterPro" id="IPR039187">
    <property type="entry name" value="SNO_AAA"/>
</dbReference>